<evidence type="ECO:0000313" key="2">
    <source>
        <dbReference type="EMBL" id="CAI9723003.1"/>
    </source>
</evidence>
<evidence type="ECO:0000313" key="3">
    <source>
        <dbReference type="Proteomes" id="UP001162480"/>
    </source>
</evidence>
<name>A0AA36AVE7_OCTVU</name>
<dbReference type="Proteomes" id="UP001162480">
    <property type="component" value="Chromosome 5"/>
</dbReference>
<dbReference type="EMBL" id="OX597818">
    <property type="protein sequence ID" value="CAI9723003.1"/>
    <property type="molecule type" value="Genomic_DNA"/>
</dbReference>
<feature type="compositionally biased region" description="Basic and acidic residues" evidence="1">
    <location>
        <begin position="93"/>
        <end position="102"/>
    </location>
</feature>
<protein>
    <submittedName>
        <fullName evidence="2">Uncharacterized protein</fullName>
    </submittedName>
</protein>
<feature type="region of interest" description="Disordered" evidence="1">
    <location>
        <begin position="80"/>
        <end position="102"/>
    </location>
</feature>
<proteinExistence type="predicted"/>
<accession>A0AA36AVE7</accession>
<reference evidence="2" key="1">
    <citation type="submission" date="2023-08" db="EMBL/GenBank/DDBJ databases">
        <authorList>
            <person name="Alioto T."/>
            <person name="Alioto T."/>
            <person name="Gomez Garrido J."/>
        </authorList>
    </citation>
    <scope>NUCLEOTIDE SEQUENCE</scope>
</reference>
<dbReference type="AlphaFoldDB" id="A0AA36AVE7"/>
<keyword evidence="3" id="KW-1185">Reference proteome</keyword>
<evidence type="ECO:0000256" key="1">
    <source>
        <dbReference type="SAM" id="MobiDB-lite"/>
    </source>
</evidence>
<gene>
    <name evidence="2" type="ORF">OCTVUL_1B030626</name>
</gene>
<sequence>MKLNVHLFTAEQMDKELAIIGKRGTVPLTTEAFHPTCNGQGKSDIGISAREATLQTKNYNYCDLHGIENMVFNMIVNEESKKAKSGNKNGGMKGEESETLKR</sequence>
<organism evidence="2 3">
    <name type="scientific">Octopus vulgaris</name>
    <name type="common">Common octopus</name>
    <dbReference type="NCBI Taxonomy" id="6645"/>
    <lineage>
        <taxon>Eukaryota</taxon>
        <taxon>Metazoa</taxon>
        <taxon>Spiralia</taxon>
        <taxon>Lophotrochozoa</taxon>
        <taxon>Mollusca</taxon>
        <taxon>Cephalopoda</taxon>
        <taxon>Coleoidea</taxon>
        <taxon>Octopodiformes</taxon>
        <taxon>Octopoda</taxon>
        <taxon>Incirrata</taxon>
        <taxon>Octopodidae</taxon>
        <taxon>Octopus</taxon>
    </lineage>
</organism>